<dbReference type="GO" id="GO:0043025">
    <property type="term" value="C:neuronal cell body"/>
    <property type="evidence" value="ECO:0007669"/>
    <property type="project" value="TreeGrafter"/>
</dbReference>
<evidence type="ECO:0000313" key="9">
    <source>
        <dbReference type="EMBL" id="CAH1101398.1"/>
    </source>
</evidence>
<evidence type="ECO:0000256" key="3">
    <source>
        <dbReference type="ARBA" id="ARBA00022692"/>
    </source>
</evidence>
<dbReference type="PANTHER" id="PTHR21143:SF121">
    <property type="entry name" value="GUSTATORY AND ODORANT RECEPTOR 21A"/>
    <property type="match status" value="1"/>
</dbReference>
<dbReference type="InterPro" id="IPR013604">
    <property type="entry name" value="7TM_chemorcpt"/>
</dbReference>
<evidence type="ECO:0000256" key="4">
    <source>
        <dbReference type="ARBA" id="ARBA00022989"/>
    </source>
</evidence>
<accession>A0A9P0CJU3</accession>
<keyword evidence="2 8" id="KW-1003">Cell membrane</keyword>
<evidence type="ECO:0000256" key="1">
    <source>
        <dbReference type="ARBA" id="ARBA00004651"/>
    </source>
</evidence>
<feature type="transmembrane region" description="Helical" evidence="8">
    <location>
        <begin position="69"/>
        <end position="88"/>
    </location>
</feature>
<feature type="transmembrane region" description="Helical" evidence="8">
    <location>
        <begin position="218"/>
        <end position="236"/>
    </location>
</feature>
<feature type="transmembrane region" description="Helical" evidence="8">
    <location>
        <begin position="181"/>
        <end position="198"/>
    </location>
</feature>
<proteinExistence type="inferred from homology"/>
<dbReference type="Proteomes" id="UP001153636">
    <property type="component" value="Chromosome 11"/>
</dbReference>
<feature type="transmembrane region" description="Helical" evidence="8">
    <location>
        <begin position="34"/>
        <end position="57"/>
    </location>
</feature>
<dbReference type="OrthoDB" id="6774919at2759"/>
<keyword evidence="10" id="KW-1185">Reference proteome</keyword>
<feature type="transmembrane region" description="Helical" evidence="8">
    <location>
        <begin position="290"/>
        <end position="309"/>
    </location>
</feature>
<comment type="subcellular location">
    <subcellularLocation>
        <location evidence="1 8">Cell membrane</location>
        <topology evidence="1 8">Multi-pass membrane protein</topology>
    </subcellularLocation>
</comment>
<organism evidence="9 10">
    <name type="scientific">Psylliodes chrysocephalus</name>
    <dbReference type="NCBI Taxonomy" id="3402493"/>
    <lineage>
        <taxon>Eukaryota</taxon>
        <taxon>Metazoa</taxon>
        <taxon>Ecdysozoa</taxon>
        <taxon>Arthropoda</taxon>
        <taxon>Hexapoda</taxon>
        <taxon>Insecta</taxon>
        <taxon>Pterygota</taxon>
        <taxon>Neoptera</taxon>
        <taxon>Endopterygota</taxon>
        <taxon>Coleoptera</taxon>
        <taxon>Polyphaga</taxon>
        <taxon>Cucujiformia</taxon>
        <taxon>Chrysomeloidea</taxon>
        <taxon>Chrysomelidae</taxon>
        <taxon>Galerucinae</taxon>
        <taxon>Alticini</taxon>
        <taxon>Psylliodes</taxon>
    </lineage>
</organism>
<evidence type="ECO:0000256" key="5">
    <source>
        <dbReference type="ARBA" id="ARBA00023136"/>
    </source>
</evidence>
<dbReference type="GO" id="GO:0005886">
    <property type="term" value="C:plasma membrane"/>
    <property type="evidence" value="ECO:0007669"/>
    <property type="project" value="UniProtKB-SubCell"/>
</dbReference>
<dbReference type="GO" id="GO:0050909">
    <property type="term" value="P:sensory perception of taste"/>
    <property type="evidence" value="ECO:0007669"/>
    <property type="project" value="InterPro"/>
</dbReference>
<name>A0A9P0CJU3_9CUCU</name>
<evidence type="ECO:0000256" key="8">
    <source>
        <dbReference type="RuleBase" id="RU363108"/>
    </source>
</evidence>
<keyword evidence="5 8" id="KW-0472">Membrane</keyword>
<protein>
    <recommendedName>
        <fullName evidence="8">Gustatory receptor</fullName>
    </recommendedName>
</protein>
<keyword evidence="7 8" id="KW-0807">Transducer</keyword>
<sequence length="310" mass="35455">MSTSSDAKTVLKIKEYFKLYVETSNMVKDINKLFGWKIITSFIFTLANSVDILNWYINGETIINPDLVELIITMTYAACIILSCNSTVKQGKHFIRTAYAMEECFGMNSIIRLELIEIAELAEHYLPRYSVLGLFDVDRSTIISLISILSTYISDATVLKIKEYFGLYVDISNMVKDVNRLFEWILMIIFVFALANSVDILNWYINGETIMNPDLLDLIITITYVACIILSCNSTINQGKHLIRTAYAMEECFGMHSNIRLELLEIAKLAEHYLPRYSLLGFFHINKSTVISLLSILSTYMLVVIQFNIS</sequence>
<comment type="function">
    <text evidence="8">Gustatory receptor which mediates acceptance or avoidance behavior, depending on its substrates.</text>
</comment>
<dbReference type="EMBL" id="OV651823">
    <property type="protein sequence ID" value="CAH1101398.1"/>
    <property type="molecule type" value="Genomic_DNA"/>
</dbReference>
<evidence type="ECO:0000313" key="10">
    <source>
        <dbReference type="Proteomes" id="UP001153636"/>
    </source>
</evidence>
<keyword evidence="4 8" id="KW-1133">Transmembrane helix</keyword>
<gene>
    <name evidence="9" type="ORF">PSYICH_LOCUS2973</name>
</gene>
<dbReference type="GO" id="GO:0007165">
    <property type="term" value="P:signal transduction"/>
    <property type="evidence" value="ECO:0007669"/>
    <property type="project" value="UniProtKB-KW"/>
</dbReference>
<dbReference type="Pfam" id="PF08395">
    <property type="entry name" value="7tm_7"/>
    <property type="match status" value="2"/>
</dbReference>
<dbReference type="PANTHER" id="PTHR21143">
    <property type="entry name" value="INVERTEBRATE GUSTATORY RECEPTOR"/>
    <property type="match status" value="1"/>
</dbReference>
<evidence type="ECO:0000256" key="2">
    <source>
        <dbReference type="ARBA" id="ARBA00022475"/>
    </source>
</evidence>
<evidence type="ECO:0000256" key="6">
    <source>
        <dbReference type="ARBA" id="ARBA00023170"/>
    </source>
</evidence>
<dbReference type="AlphaFoldDB" id="A0A9P0CJU3"/>
<comment type="caution">
    <text evidence="8">Lacks conserved residue(s) required for the propagation of feature annotation.</text>
</comment>
<dbReference type="GO" id="GO:0030424">
    <property type="term" value="C:axon"/>
    <property type="evidence" value="ECO:0007669"/>
    <property type="project" value="TreeGrafter"/>
</dbReference>
<comment type="similarity">
    <text evidence="8">Belongs to the insect chemoreceptor superfamily. Gustatory receptor (GR) family.</text>
</comment>
<evidence type="ECO:0000256" key="7">
    <source>
        <dbReference type="ARBA" id="ARBA00023224"/>
    </source>
</evidence>
<reference evidence="9" key="1">
    <citation type="submission" date="2022-01" db="EMBL/GenBank/DDBJ databases">
        <authorList>
            <person name="King R."/>
        </authorList>
    </citation>
    <scope>NUCLEOTIDE SEQUENCE</scope>
</reference>
<keyword evidence="6 8" id="KW-0675">Receptor</keyword>
<keyword evidence="3 8" id="KW-0812">Transmembrane</keyword>
<dbReference type="GO" id="GO:0030425">
    <property type="term" value="C:dendrite"/>
    <property type="evidence" value="ECO:0007669"/>
    <property type="project" value="TreeGrafter"/>
</dbReference>